<dbReference type="EMBL" id="JACYTQ010000006">
    <property type="protein sequence ID" value="MBD8490388.1"/>
    <property type="molecule type" value="Genomic_DNA"/>
</dbReference>
<gene>
    <name evidence="3" type="ORF">IFO69_16670</name>
</gene>
<keyword evidence="4" id="KW-1185">Reference proteome</keyword>
<dbReference type="InterPro" id="IPR000866">
    <property type="entry name" value="AhpC/TSA"/>
</dbReference>
<sequence>MKKLVLLILTVLIFNVASNARQIVSFELEDITGNTTFKLQYYNKSPAVVLIFTSNNCPFAKLYEDRLISLQKSYVDKSVIFAFINPHHGQSEEESTNAIKSKIAQKGISFAYLLDSNQLVTKSLKASKLPEAYVLTPSPTGFSIAYHGAIDNNAQLPNQVTKQYLKTAIDQVMADQHPIPNSLRAVGCNIVPLN</sequence>
<evidence type="ECO:0000313" key="3">
    <source>
        <dbReference type="EMBL" id="MBD8490388.1"/>
    </source>
</evidence>
<protein>
    <submittedName>
        <fullName evidence="3">Redoxin domain-containing protein</fullName>
    </submittedName>
</protein>
<name>A0ABR9ANM6_9BACT</name>
<dbReference type="PANTHER" id="PTHR43640">
    <property type="entry name" value="OS07G0260300 PROTEIN"/>
    <property type="match status" value="1"/>
</dbReference>
<feature type="chain" id="PRO_5045518776" evidence="1">
    <location>
        <begin position="20"/>
        <end position="194"/>
    </location>
</feature>
<feature type="domain" description="Thioredoxin" evidence="2">
    <location>
        <begin position="17"/>
        <end position="174"/>
    </location>
</feature>
<proteinExistence type="predicted"/>
<comment type="caution">
    <text evidence="3">The sequence shown here is derived from an EMBL/GenBank/DDBJ whole genome shotgun (WGS) entry which is preliminary data.</text>
</comment>
<evidence type="ECO:0000256" key="1">
    <source>
        <dbReference type="SAM" id="SignalP"/>
    </source>
</evidence>
<dbReference type="InterPro" id="IPR047262">
    <property type="entry name" value="PRX-like1"/>
</dbReference>
<dbReference type="PANTHER" id="PTHR43640:SF1">
    <property type="entry name" value="THIOREDOXIN-DEPENDENT PEROXIREDOXIN"/>
    <property type="match status" value="1"/>
</dbReference>
<organism evidence="3 4">
    <name type="scientific">Echinicola arenosa</name>
    <dbReference type="NCBI Taxonomy" id="2774144"/>
    <lineage>
        <taxon>Bacteria</taxon>
        <taxon>Pseudomonadati</taxon>
        <taxon>Bacteroidota</taxon>
        <taxon>Cytophagia</taxon>
        <taxon>Cytophagales</taxon>
        <taxon>Cyclobacteriaceae</taxon>
        <taxon>Echinicola</taxon>
    </lineage>
</organism>
<dbReference type="PROSITE" id="PS51352">
    <property type="entry name" value="THIOREDOXIN_2"/>
    <property type="match status" value="1"/>
</dbReference>
<reference evidence="3 4" key="1">
    <citation type="submission" date="2020-09" db="EMBL/GenBank/DDBJ databases">
        <title>Echinicola sp. CAU 1574 isolated from sand of Sido Beach.</title>
        <authorList>
            <person name="Kim W."/>
        </authorList>
    </citation>
    <scope>NUCLEOTIDE SEQUENCE [LARGE SCALE GENOMIC DNA]</scope>
    <source>
        <strain evidence="3 4">CAU 1574</strain>
    </source>
</reference>
<dbReference type="Proteomes" id="UP000647133">
    <property type="component" value="Unassembled WGS sequence"/>
</dbReference>
<evidence type="ECO:0000313" key="4">
    <source>
        <dbReference type="Proteomes" id="UP000647133"/>
    </source>
</evidence>
<dbReference type="SUPFAM" id="SSF52833">
    <property type="entry name" value="Thioredoxin-like"/>
    <property type="match status" value="1"/>
</dbReference>
<dbReference type="Pfam" id="PF00578">
    <property type="entry name" value="AhpC-TSA"/>
    <property type="match status" value="1"/>
</dbReference>
<dbReference type="RefSeq" id="WP_192011260.1">
    <property type="nucleotide sequence ID" value="NZ_JACYTQ010000006.1"/>
</dbReference>
<evidence type="ECO:0000259" key="2">
    <source>
        <dbReference type="PROSITE" id="PS51352"/>
    </source>
</evidence>
<dbReference type="InterPro" id="IPR036249">
    <property type="entry name" value="Thioredoxin-like_sf"/>
</dbReference>
<dbReference type="Gene3D" id="3.40.30.10">
    <property type="entry name" value="Glutaredoxin"/>
    <property type="match status" value="1"/>
</dbReference>
<feature type="signal peptide" evidence="1">
    <location>
        <begin position="1"/>
        <end position="19"/>
    </location>
</feature>
<accession>A0ABR9ANM6</accession>
<keyword evidence="1" id="KW-0732">Signal</keyword>
<dbReference type="InterPro" id="IPR013766">
    <property type="entry name" value="Thioredoxin_domain"/>
</dbReference>